<proteinExistence type="predicted"/>
<name>A0ABQ7KBY2_9FUNG</name>
<sequence length="300" mass="33708">MYLDQRNWSRFFQKVEETDLSLVKTIVQPKLIADVYVLDKVFERNPFLHRCRSLDTLDIILISGMFQWAVDERKEYGDNIAAGRRSTQPLVPLRELNVRVASPSDGKLISDVAYAFSGTLENLKVTSPMTSRSSDELTMDQTENHSFVSSLDEFMEIFDRHSGYPLTGAALATATPLICSEWQIWTWDWDLPKLTKLTLNAEFAQRFQFKMLQGTPSLLHFSVDSRSSPFEHKNTVDAKDFAKTRQGKKTLKGVQDVDGTGDATTAHFFAEGFMDFGSASVAASMPRGGSKPRADIACVL</sequence>
<keyword evidence="2" id="KW-1185">Reference proteome</keyword>
<organism evidence="1 2">
    <name type="scientific">Linnemannia gamsii</name>
    <dbReference type="NCBI Taxonomy" id="64522"/>
    <lineage>
        <taxon>Eukaryota</taxon>
        <taxon>Fungi</taxon>
        <taxon>Fungi incertae sedis</taxon>
        <taxon>Mucoromycota</taxon>
        <taxon>Mortierellomycotina</taxon>
        <taxon>Mortierellomycetes</taxon>
        <taxon>Mortierellales</taxon>
        <taxon>Mortierellaceae</taxon>
        <taxon>Linnemannia</taxon>
    </lineage>
</organism>
<evidence type="ECO:0000313" key="2">
    <source>
        <dbReference type="Proteomes" id="UP001194696"/>
    </source>
</evidence>
<protein>
    <submittedName>
        <fullName evidence="1">Uncharacterized protein</fullName>
    </submittedName>
</protein>
<evidence type="ECO:0000313" key="1">
    <source>
        <dbReference type="EMBL" id="KAG0295209.1"/>
    </source>
</evidence>
<comment type="caution">
    <text evidence="1">The sequence shown here is derived from an EMBL/GenBank/DDBJ whole genome shotgun (WGS) entry which is preliminary data.</text>
</comment>
<dbReference type="EMBL" id="JAAAIM010000092">
    <property type="protein sequence ID" value="KAG0295209.1"/>
    <property type="molecule type" value="Genomic_DNA"/>
</dbReference>
<dbReference type="Proteomes" id="UP001194696">
    <property type="component" value="Unassembled WGS sequence"/>
</dbReference>
<reference evidence="1 2" key="1">
    <citation type="journal article" date="2020" name="Fungal Divers.">
        <title>Resolving the Mortierellaceae phylogeny through synthesis of multi-gene phylogenetics and phylogenomics.</title>
        <authorList>
            <person name="Vandepol N."/>
            <person name="Liber J."/>
            <person name="Desiro A."/>
            <person name="Na H."/>
            <person name="Kennedy M."/>
            <person name="Barry K."/>
            <person name="Grigoriev I.V."/>
            <person name="Miller A.N."/>
            <person name="O'Donnell K."/>
            <person name="Stajich J.E."/>
            <person name="Bonito G."/>
        </authorList>
    </citation>
    <scope>NUCLEOTIDE SEQUENCE [LARGE SCALE GENOMIC DNA]</scope>
    <source>
        <strain evidence="1 2">AD045</strain>
    </source>
</reference>
<gene>
    <name evidence="1" type="ORF">BGZ96_012311</name>
</gene>
<accession>A0ABQ7KBY2</accession>